<dbReference type="SMR" id="A0A803L666"/>
<dbReference type="RefSeq" id="XP_021768268.1">
    <property type="nucleotide sequence ID" value="XM_021912576.1"/>
</dbReference>
<sequence>MRVVRLSLILSIVVVISAAMAWASDGRVNKSALGLFWSTGKEEGELLRNSQPAEPEALDDNNELDGGFSSLDGMLQWAIGHSDPAKLKEGAKSVQRLSDDDLKRRQIEIKELMEKLKMPSDAELMKVAIDDLNNSSLSLEDRLRALEELLTLVEPIDNANDLNKLGGLVAVIRQLDNAEPDVRKLAAWVLGKACQNNPVVQKQVLDFGILAKLLEMVKSDAVEEANKALYAVSALVRNNLNGQENFYAEAGDLTLKDILSNSTFDIRLRRKCVFLIGDLAESQLENADQAELPFFRDHVFLKAIVNLTSSDDLDLQEKALAAIKSLLQLRTIDASALKDFCALDKALERMRLQLQQLMEEEDQSDYAKDVEILRREVELIFYKKLNKGIQVPT</sequence>
<dbReference type="GeneID" id="110732614"/>
<dbReference type="InterPro" id="IPR011989">
    <property type="entry name" value="ARM-like"/>
</dbReference>
<evidence type="ECO:0000313" key="4">
    <source>
        <dbReference type="Proteomes" id="UP000596660"/>
    </source>
</evidence>
<dbReference type="AlphaFoldDB" id="A0A803L666"/>
<keyword evidence="4" id="KW-1185">Reference proteome</keyword>
<proteinExistence type="predicted"/>
<dbReference type="Pfam" id="PF08609">
    <property type="entry name" value="Fes1"/>
    <property type="match status" value="1"/>
</dbReference>
<dbReference type="InterPro" id="IPR050693">
    <property type="entry name" value="Hsp70_NEF-Inhibitors"/>
</dbReference>
<feature type="chain" id="PRO_5030865632" description="Nucleotide exchange factor Fes1 domain-containing protein" evidence="1">
    <location>
        <begin position="24"/>
        <end position="393"/>
    </location>
</feature>
<keyword evidence="1" id="KW-0732">Signal</keyword>
<evidence type="ECO:0000313" key="3">
    <source>
        <dbReference type="EnsemblPlants" id="AUR62007355-RA:cds"/>
    </source>
</evidence>
<gene>
    <name evidence="3" type="primary">LOC110732614</name>
</gene>
<reference evidence="3" key="1">
    <citation type="journal article" date="2017" name="Nature">
        <title>The genome of Chenopodium quinoa.</title>
        <authorList>
            <person name="Jarvis D.E."/>
            <person name="Ho Y.S."/>
            <person name="Lightfoot D.J."/>
            <person name="Schmoeckel S.M."/>
            <person name="Li B."/>
            <person name="Borm T.J.A."/>
            <person name="Ohyanagi H."/>
            <person name="Mineta K."/>
            <person name="Michell C.T."/>
            <person name="Saber N."/>
            <person name="Kharbatia N.M."/>
            <person name="Rupper R.R."/>
            <person name="Sharp A.R."/>
            <person name="Dally N."/>
            <person name="Boughton B.A."/>
            <person name="Woo Y.H."/>
            <person name="Gao G."/>
            <person name="Schijlen E.G.W.M."/>
            <person name="Guo X."/>
            <person name="Momin A.A."/>
            <person name="Negrao S."/>
            <person name="Al-Babili S."/>
            <person name="Gehring C."/>
            <person name="Roessner U."/>
            <person name="Jung C."/>
            <person name="Murphy K."/>
            <person name="Arold S.T."/>
            <person name="Gojobori T."/>
            <person name="van der Linden C.G."/>
            <person name="van Loo E.N."/>
            <person name="Jellen E.N."/>
            <person name="Maughan P.J."/>
            <person name="Tester M."/>
        </authorList>
    </citation>
    <scope>NUCLEOTIDE SEQUENCE [LARGE SCALE GENOMIC DNA]</scope>
    <source>
        <strain evidence="3">cv. PI 614886</strain>
    </source>
</reference>
<dbReference type="SUPFAM" id="SSF48371">
    <property type="entry name" value="ARM repeat"/>
    <property type="match status" value="1"/>
</dbReference>
<protein>
    <recommendedName>
        <fullName evidence="2">Nucleotide exchange factor Fes1 domain-containing protein</fullName>
    </recommendedName>
</protein>
<name>A0A803L666_CHEQI</name>
<dbReference type="PANTHER" id="PTHR19316:SF32">
    <property type="entry name" value="ARM REPEAT SUPERFAMILY PROTEIN"/>
    <property type="match status" value="1"/>
</dbReference>
<accession>A0A803L666</accession>
<feature type="domain" description="Nucleotide exchange factor Fes1" evidence="2">
    <location>
        <begin position="71"/>
        <end position="162"/>
    </location>
</feature>
<dbReference type="GO" id="GO:0000774">
    <property type="term" value="F:adenyl-nucleotide exchange factor activity"/>
    <property type="evidence" value="ECO:0007669"/>
    <property type="project" value="TreeGrafter"/>
</dbReference>
<reference evidence="3" key="2">
    <citation type="submission" date="2021-03" db="UniProtKB">
        <authorList>
            <consortium name="EnsemblPlants"/>
        </authorList>
    </citation>
    <scope>IDENTIFICATION</scope>
</reference>
<feature type="signal peptide" evidence="1">
    <location>
        <begin position="1"/>
        <end position="23"/>
    </location>
</feature>
<dbReference type="Gramene" id="AUR62007355-RA">
    <property type="protein sequence ID" value="AUR62007355-RA:cds"/>
    <property type="gene ID" value="AUR62007355"/>
</dbReference>
<dbReference type="Gene3D" id="1.25.10.10">
    <property type="entry name" value="Leucine-rich Repeat Variant"/>
    <property type="match status" value="1"/>
</dbReference>
<dbReference type="InterPro" id="IPR013918">
    <property type="entry name" value="Nucleotide_exch_fac_Fes1"/>
</dbReference>
<dbReference type="PANTHER" id="PTHR19316">
    <property type="entry name" value="PROTEIN FOLDING REGULATOR"/>
    <property type="match status" value="1"/>
</dbReference>
<dbReference type="EnsemblPlants" id="AUR62007355-RA">
    <property type="protein sequence ID" value="AUR62007355-RA:cds"/>
    <property type="gene ID" value="AUR62007355"/>
</dbReference>
<dbReference type="OMA" id="HRDYAMD"/>
<evidence type="ECO:0000259" key="2">
    <source>
        <dbReference type="Pfam" id="PF08609"/>
    </source>
</evidence>
<dbReference type="InterPro" id="IPR016024">
    <property type="entry name" value="ARM-type_fold"/>
</dbReference>
<dbReference type="OrthoDB" id="10250458at2759"/>
<dbReference type="Proteomes" id="UP000596660">
    <property type="component" value="Unplaced"/>
</dbReference>
<organism evidence="3 4">
    <name type="scientific">Chenopodium quinoa</name>
    <name type="common">Quinoa</name>
    <dbReference type="NCBI Taxonomy" id="63459"/>
    <lineage>
        <taxon>Eukaryota</taxon>
        <taxon>Viridiplantae</taxon>
        <taxon>Streptophyta</taxon>
        <taxon>Embryophyta</taxon>
        <taxon>Tracheophyta</taxon>
        <taxon>Spermatophyta</taxon>
        <taxon>Magnoliopsida</taxon>
        <taxon>eudicotyledons</taxon>
        <taxon>Gunneridae</taxon>
        <taxon>Pentapetalae</taxon>
        <taxon>Caryophyllales</taxon>
        <taxon>Chenopodiaceae</taxon>
        <taxon>Chenopodioideae</taxon>
        <taxon>Atripliceae</taxon>
        <taxon>Chenopodium</taxon>
    </lineage>
</organism>
<dbReference type="GO" id="GO:0005783">
    <property type="term" value="C:endoplasmic reticulum"/>
    <property type="evidence" value="ECO:0007669"/>
    <property type="project" value="TreeGrafter"/>
</dbReference>
<evidence type="ECO:0000256" key="1">
    <source>
        <dbReference type="SAM" id="SignalP"/>
    </source>
</evidence>
<dbReference type="KEGG" id="cqi:110732614"/>